<dbReference type="Proteomes" id="UP000191901">
    <property type="component" value="Chromosome"/>
</dbReference>
<organism evidence="1 2">
    <name type="scientific">Halomicronema hongdechloris C2206</name>
    <dbReference type="NCBI Taxonomy" id="1641165"/>
    <lineage>
        <taxon>Bacteria</taxon>
        <taxon>Bacillati</taxon>
        <taxon>Cyanobacteriota</taxon>
        <taxon>Cyanophyceae</taxon>
        <taxon>Nodosilineales</taxon>
        <taxon>Nodosilineaceae</taxon>
        <taxon>Halomicronema</taxon>
    </lineage>
</organism>
<keyword evidence="2" id="KW-1185">Reference proteome</keyword>
<protein>
    <submittedName>
        <fullName evidence="1">Uncharacterized protein</fullName>
    </submittedName>
</protein>
<gene>
    <name evidence="1" type="ORF">XM38_041400</name>
</gene>
<dbReference type="AlphaFoldDB" id="A0A1Z3HSA7"/>
<evidence type="ECO:0000313" key="1">
    <source>
        <dbReference type="EMBL" id="ASC73178.1"/>
    </source>
</evidence>
<sequence>MARLRTPSSMVHFSPEYRAALDVCRQSVLEQTIVEIPPLSSRVIRLRTYRNQCEARQQPVRSQHPLQVSTAGGATGTQLGSRAVSLASYLNKHLELPVRQTCDVLHQTVGLTVSPGGIYQEIARAALLFSLDSRKPFLATGALCYFQNILSGTGASLRLPQRYDWLKKMTCSHIIFLIVVIHLRWMKWCRSQVQIGTHECL</sequence>
<accession>A0A1Z3HSA7</accession>
<name>A0A1Z3HSA7_9CYAN</name>
<evidence type="ECO:0000313" key="2">
    <source>
        <dbReference type="Proteomes" id="UP000191901"/>
    </source>
</evidence>
<dbReference type="EMBL" id="CP021983">
    <property type="protein sequence ID" value="ASC73178.1"/>
    <property type="molecule type" value="Genomic_DNA"/>
</dbReference>
<reference evidence="1 2" key="1">
    <citation type="journal article" date="2016" name="Biochim. Biophys. Acta">
        <title>Characterization of red-shifted phycobilisomes isolated from the chlorophyll f-containing cyanobacterium Halomicronema hongdechloris.</title>
        <authorList>
            <person name="Li Y."/>
            <person name="Lin Y."/>
            <person name="Garvey C.J."/>
            <person name="Birch D."/>
            <person name="Corkery R.W."/>
            <person name="Loughlin P.C."/>
            <person name="Scheer H."/>
            <person name="Willows R.D."/>
            <person name="Chen M."/>
        </authorList>
    </citation>
    <scope>NUCLEOTIDE SEQUENCE [LARGE SCALE GENOMIC DNA]</scope>
    <source>
        <strain evidence="1 2">C2206</strain>
    </source>
</reference>
<dbReference type="KEGG" id="hhg:XM38_041400"/>
<proteinExistence type="predicted"/>